<protein>
    <submittedName>
        <fullName evidence="2">Uncharacterized protein</fullName>
    </submittedName>
</protein>
<dbReference type="AlphaFoldDB" id="A0A5B7GQI9"/>
<keyword evidence="1" id="KW-1133">Transmembrane helix</keyword>
<dbReference type="EMBL" id="VSRR010019534">
    <property type="protein sequence ID" value="MPC62320.1"/>
    <property type="molecule type" value="Genomic_DNA"/>
</dbReference>
<accession>A0A5B7GQI9</accession>
<gene>
    <name evidence="2" type="ORF">E2C01_056404</name>
</gene>
<sequence length="73" mass="7978">MQTQWGDLGFSGSLSTGPPPLFRNLQVAPLALCACILKLVLLFVPLSPSLRLSLTFILPPNLVEKLDARKSWS</sequence>
<keyword evidence="1" id="KW-0472">Membrane</keyword>
<comment type="caution">
    <text evidence="2">The sequence shown here is derived from an EMBL/GenBank/DDBJ whole genome shotgun (WGS) entry which is preliminary data.</text>
</comment>
<name>A0A5B7GQI9_PORTR</name>
<evidence type="ECO:0000256" key="1">
    <source>
        <dbReference type="SAM" id="Phobius"/>
    </source>
</evidence>
<evidence type="ECO:0000313" key="2">
    <source>
        <dbReference type="EMBL" id="MPC62320.1"/>
    </source>
</evidence>
<keyword evidence="1" id="KW-0812">Transmembrane</keyword>
<dbReference type="Proteomes" id="UP000324222">
    <property type="component" value="Unassembled WGS sequence"/>
</dbReference>
<feature type="transmembrane region" description="Helical" evidence="1">
    <location>
        <begin position="27"/>
        <end position="46"/>
    </location>
</feature>
<keyword evidence="3" id="KW-1185">Reference proteome</keyword>
<reference evidence="2 3" key="1">
    <citation type="submission" date="2019-05" db="EMBL/GenBank/DDBJ databases">
        <title>Another draft genome of Portunus trituberculatus and its Hox gene families provides insights of decapod evolution.</title>
        <authorList>
            <person name="Jeong J.-H."/>
            <person name="Song I."/>
            <person name="Kim S."/>
            <person name="Choi T."/>
            <person name="Kim D."/>
            <person name="Ryu S."/>
            <person name="Kim W."/>
        </authorList>
    </citation>
    <scope>NUCLEOTIDE SEQUENCE [LARGE SCALE GENOMIC DNA]</scope>
    <source>
        <tissue evidence="2">Muscle</tissue>
    </source>
</reference>
<proteinExistence type="predicted"/>
<organism evidence="2 3">
    <name type="scientific">Portunus trituberculatus</name>
    <name type="common">Swimming crab</name>
    <name type="synonym">Neptunus trituberculatus</name>
    <dbReference type="NCBI Taxonomy" id="210409"/>
    <lineage>
        <taxon>Eukaryota</taxon>
        <taxon>Metazoa</taxon>
        <taxon>Ecdysozoa</taxon>
        <taxon>Arthropoda</taxon>
        <taxon>Crustacea</taxon>
        <taxon>Multicrustacea</taxon>
        <taxon>Malacostraca</taxon>
        <taxon>Eumalacostraca</taxon>
        <taxon>Eucarida</taxon>
        <taxon>Decapoda</taxon>
        <taxon>Pleocyemata</taxon>
        <taxon>Brachyura</taxon>
        <taxon>Eubrachyura</taxon>
        <taxon>Portunoidea</taxon>
        <taxon>Portunidae</taxon>
        <taxon>Portuninae</taxon>
        <taxon>Portunus</taxon>
    </lineage>
</organism>
<evidence type="ECO:0000313" key="3">
    <source>
        <dbReference type="Proteomes" id="UP000324222"/>
    </source>
</evidence>